<dbReference type="RefSeq" id="WP_073015380.1">
    <property type="nucleotide sequence ID" value="NZ_FRBW01000006.1"/>
</dbReference>
<dbReference type="AlphaFoldDB" id="A0A1M7PAB1"/>
<dbReference type="Gene3D" id="3.40.50.720">
    <property type="entry name" value="NAD(P)-binding Rossmann-like Domain"/>
    <property type="match status" value="1"/>
</dbReference>
<sequence length="386" mass="42663">MKVAVVGLGYRMANVLKSFQKANPDLAVTGLVDPAPAGLEDLQKAGLDVGPRFDNVDEMVQTARPDLLMVGSPNAFHLEHVRSGLRNGVKVFTEKPVVIDEQQSMEMAQLLGEYGADRVLVGLVLRYSDLYRDLRKAQADGQIGDVVSIEASEHIAPYHGAFFMRDWRRYQQYAGPYILEKCCHDIDLYASVVGARASAVSSFGGRKSFVPDNAPAVLSNAEREQYYCKPSGWNATDKVFDSDADIIDYQTALIEYENGATMAFHANLNVPNQFRRFCVIGSKGMAEGDFVRNNFSVHAASSGEKLVEKRYEGVETDHYGADDQMAADITRNLLEGEPLPVGIIDALEAGLTAIKIDEARRERRLIDMGSTWARFDEALRTAPRQS</sequence>
<dbReference type="OrthoDB" id="9815825at2"/>
<dbReference type="SUPFAM" id="SSF51735">
    <property type="entry name" value="NAD(P)-binding Rossmann-fold domains"/>
    <property type="match status" value="1"/>
</dbReference>
<organism evidence="3 4">
    <name type="scientific">Roseibium suaedae</name>
    <dbReference type="NCBI Taxonomy" id="735517"/>
    <lineage>
        <taxon>Bacteria</taxon>
        <taxon>Pseudomonadati</taxon>
        <taxon>Pseudomonadota</taxon>
        <taxon>Alphaproteobacteria</taxon>
        <taxon>Hyphomicrobiales</taxon>
        <taxon>Stappiaceae</taxon>
        <taxon>Roseibium</taxon>
    </lineage>
</organism>
<dbReference type="Proteomes" id="UP000186002">
    <property type="component" value="Unassembled WGS sequence"/>
</dbReference>
<dbReference type="Gene3D" id="3.30.360.10">
    <property type="entry name" value="Dihydrodipicolinate Reductase, domain 2"/>
    <property type="match status" value="1"/>
</dbReference>
<reference evidence="3 4" key="1">
    <citation type="submission" date="2016-11" db="EMBL/GenBank/DDBJ databases">
        <authorList>
            <person name="Jaros S."/>
            <person name="Januszkiewicz K."/>
            <person name="Wedrychowicz H."/>
        </authorList>
    </citation>
    <scope>NUCLEOTIDE SEQUENCE [LARGE SCALE GENOMIC DNA]</scope>
    <source>
        <strain evidence="3 4">DSM 22153</strain>
    </source>
</reference>
<name>A0A1M7PAB1_9HYPH</name>
<dbReference type="PANTHER" id="PTHR43377">
    <property type="entry name" value="BILIVERDIN REDUCTASE A"/>
    <property type="match status" value="1"/>
</dbReference>
<evidence type="ECO:0000313" key="4">
    <source>
        <dbReference type="Proteomes" id="UP000186002"/>
    </source>
</evidence>
<evidence type="ECO:0000259" key="1">
    <source>
        <dbReference type="Pfam" id="PF01408"/>
    </source>
</evidence>
<dbReference type="EMBL" id="FRBW01000006">
    <property type="protein sequence ID" value="SHN13678.1"/>
    <property type="molecule type" value="Genomic_DNA"/>
</dbReference>
<gene>
    <name evidence="3" type="ORF">SAMN05444272_4260</name>
</gene>
<feature type="domain" description="Gfo/Idh/MocA-like oxidoreductase C-terminal" evidence="2">
    <location>
        <begin position="139"/>
        <end position="364"/>
    </location>
</feature>
<dbReference type="STRING" id="735517.SAMN05444272_4260"/>
<dbReference type="GO" id="GO:0000166">
    <property type="term" value="F:nucleotide binding"/>
    <property type="evidence" value="ECO:0007669"/>
    <property type="project" value="InterPro"/>
</dbReference>
<accession>A0A1M7PAB1</accession>
<dbReference type="Pfam" id="PF02894">
    <property type="entry name" value="GFO_IDH_MocA_C"/>
    <property type="match status" value="1"/>
</dbReference>
<protein>
    <submittedName>
        <fullName evidence="3">Predicted dehydrogenase</fullName>
    </submittedName>
</protein>
<evidence type="ECO:0000313" key="3">
    <source>
        <dbReference type="EMBL" id="SHN13678.1"/>
    </source>
</evidence>
<dbReference type="InterPro" id="IPR036291">
    <property type="entry name" value="NAD(P)-bd_dom_sf"/>
</dbReference>
<dbReference type="Pfam" id="PF01408">
    <property type="entry name" value="GFO_IDH_MocA"/>
    <property type="match status" value="1"/>
</dbReference>
<evidence type="ECO:0000259" key="2">
    <source>
        <dbReference type="Pfam" id="PF02894"/>
    </source>
</evidence>
<feature type="domain" description="Gfo/Idh/MocA-like oxidoreductase N-terminal" evidence="1">
    <location>
        <begin position="1"/>
        <end position="116"/>
    </location>
</feature>
<dbReference type="PANTHER" id="PTHR43377:SF2">
    <property type="entry name" value="BINDING ROSSMANN FOLD OXIDOREDUCTASE, PUTATIVE (AFU_ORTHOLOGUE AFUA_4G00560)-RELATED"/>
    <property type="match status" value="1"/>
</dbReference>
<proteinExistence type="predicted"/>
<keyword evidence="4" id="KW-1185">Reference proteome</keyword>
<dbReference type="InterPro" id="IPR051450">
    <property type="entry name" value="Gfo/Idh/MocA_Oxidoreductases"/>
</dbReference>
<dbReference type="InterPro" id="IPR000683">
    <property type="entry name" value="Gfo/Idh/MocA-like_OxRdtase_N"/>
</dbReference>
<dbReference type="SUPFAM" id="SSF55347">
    <property type="entry name" value="Glyceraldehyde-3-phosphate dehydrogenase-like, C-terminal domain"/>
    <property type="match status" value="1"/>
</dbReference>
<dbReference type="InterPro" id="IPR004104">
    <property type="entry name" value="Gfo/Idh/MocA-like_OxRdtase_C"/>
</dbReference>